<dbReference type="eggNOG" id="KOG4658">
    <property type="taxonomic scope" value="Eukaryota"/>
</dbReference>
<dbReference type="Pfam" id="PF23247">
    <property type="entry name" value="LRR_RPS2"/>
    <property type="match status" value="1"/>
</dbReference>
<gene>
    <name evidence="11" type="ordered locus">MTR_5g035480</name>
</gene>
<dbReference type="Proteomes" id="UP000002051">
    <property type="component" value="Chromosome 5"/>
</dbReference>
<reference evidence="11 13" key="1">
    <citation type="journal article" date="2011" name="Nature">
        <title>The Medicago genome provides insight into the evolution of rhizobial symbioses.</title>
        <authorList>
            <person name="Young N.D."/>
            <person name="Debelle F."/>
            <person name="Oldroyd G.E."/>
            <person name="Geurts R."/>
            <person name="Cannon S.B."/>
            <person name="Udvardi M.K."/>
            <person name="Benedito V.A."/>
            <person name="Mayer K.F."/>
            <person name="Gouzy J."/>
            <person name="Schoof H."/>
            <person name="Van de Peer Y."/>
            <person name="Proost S."/>
            <person name="Cook D.R."/>
            <person name="Meyers B.C."/>
            <person name="Spannagl M."/>
            <person name="Cheung F."/>
            <person name="De Mita S."/>
            <person name="Krishnakumar V."/>
            <person name="Gundlach H."/>
            <person name="Zhou S."/>
            <person name="Mudge J."/>
            <person name="Bharti A.K."/>
            <person name="Murray J.D."/>
            <person name="Naoumkina M.A."/>
            <person name="Rosen B."/>
            <person name="Silverstein K.A."/>
            <person name="Tang H."/>
            <person name="Rombauts S."/>
            <person name="Zhao P.X."/>
            <person name="Zhou P."/>
            <person name="Barbe V."/>
            <person name="Bardou P."/>
            <person name="Bechner M."/>
            <person name="Bellec A."/>
            <person name="Berger A."/>
            <person name="Berges H."/>
            <person name="Bidwell S."/>
            <person name="Bisseling T."/>
            <person name="Choisne N."/>
            <person name="Couloux A."/>
            <person name="Denny R."/>
            <person name="Deshpande S."/>
            <person name="Dai X."/>
            <person name="Doyle J.J."/>
            <person name="Dudez A.M."/>
            <person name="Farmer A.D."/>
            <person name="Fouteau S."/>
            <person name="Franken C."/>
            <person name="Gibelin C."/>
            <person name="Gish J."/>
            <person name="Goldstein S."/>
            <person name="Gonzalez A.J."/>
            <person name="Green P.J."/>
            <person name="Hallab A."/>
            <person name="Hartog M."/>
            <person name="Hua A."/>
            <person name="Humphray S.J."/>
            <person name="Jeong D.H."/>
            <person name="Jing Y."/>
            <person name="Jocker A."/>
            <person name="Kenton S.M."/>
            <person name="Kim D.J."/>
            <person name="Klee K."/>
            <person name="Lai H."/>
            <person name="Lang C."/>
            <person name="Lin S."/>
            <person name="Macmil S.L."/>
            <person name="Magdelenat G."/>
            <person name="Matthews L."/>
            <person name="McCorrison J."/>
            <person name="Monaghan E.L."/>
            <person name="Mun J.H."/>
            <person name="Najar F.Z."/>
            <person name="Nicholson C."/>
            <person name="Noirot C."/>
            <person name="O'Bleness M."/>
            <person name="Paule C.R."/>
            <person name="Poulain J."/>
            <person name="Prion F."/>
            <person name="Qin B."/>
            <person name="Qu C."/>
            <person name="Retzel E.F."/>
            <person name="Riddle C."/>
            <person name="Sallet E."/>
            <person name="Samain S."/>
            <person name="Samson N."/>
            <person name="Sanders I."/>
            <person name="Saurat O."/>
            <person name="Scarpelli C."/>
            <person name="Schiex T."/>
            <person name="Segurens B."/>
            <person name="Severin A.J."/>
            <person name="Sherrier D.J."/>
            <person name="Shi R."/>
            <person name="Sims S."/>
            <person name="Singer S.R."/>
            <person name="Sinharoy S."/>
            <person name="Sterck L."/>
            <person name="Viollet A."/>
            <person name="Wang B.B."/>
            <person name="Wang K."/>
            <person name="Wang M."/>
            <person name="Wang X."/>
            <person name="Warfsmann J."/>
            <person name="Weissenbach J."/>
            <person name="White D.D."/>
            <person name="White J.D."/>
            <person name="Wiley G.B."/>
            <person name="Wincker P."/>
            <person name="Xing Y."/>
            <person name="Yang L."/>
            <person name="Yao Z."/>
            <person name="Ying F."/>
            <person name="Zhai J."/>
            <person name="Zhou L."/>
            <person name="Zuber A."/>
            <person name="Denarie J."/>
            <person name="Dixon R.A."/>
            <person name="May G.D."/>
            <person name="Schwartz D.C."/>
            <person name="Rogers J."/>
            <person name="Quetier F."/>
            <person name="Town C.D."/>
            <person name="Roe B.A."/>
        </authorList>
    </citation>
    <scope>NUCLEOTIDE SEQUENCE [LARGE SCALE GENOMIC DNA]</scope>
    <source>
        <strain evidence="11">A17</strain>
        <strain evidence="12 13">cv. Jemalong A17</strain>
    </source>
</reference>
<dbReference type="InterPro" id="IPR036388">
    <property type="entry name" value="WH-like_DNA-bd_sf"/>
</dbReference>
<evidence type="ECO:0000259" key="10">
    <source>
        <dbReference type="Pfam" id="PF25019"/>
    </source>
</evidence>
<dbReference type="EnsemblPlants" id="AES96300">
    <property type="protein sequence ID" value="AES96300"/>
    <property type="gene ID" value="MTR_5g035480"/>
</dbReference>
<evidence type="ECO:0000259" key="6">
    <source>
        <dbReference type="Pfam" id="PF00931"/>
    </source>
</evidence>
<reference evidence="12" key="3">
    <citation type="submission" date="2015-04" db="UniProtKB">
        <authorList>
            <consortium name="EnsemblPlants"/>
        </authorList>
    </citation>
    <scope>IDENTIFICATION</scope>
    <source>
        <strain evidence="12">cv. Jemalong A17</strain>
    </source>
</reference>
<feature type="domain" description="NB-ARC" evidence="6">
    <location>
        <begin position="175"/>
        <end position="346"/>
    </location>
</feature>
<dbReference type="FunFam" id="3.40.50.300:FF:001091">
    <property type="entry name" value="Probable disease resistance protein At1g61300"/>
    <property type="match status" value="1"/>
</dbReference>
<evidence type="ECO:0000259" key="9">
    <source>
        <dbReference type="Pfam" id="PF23559"/>
    </source>
</evidence>
<keyword evidence="5" id="KW-0067">ATP-binding</keyword>
<dbReference type="Gene3D" id="1.10.8.430">
    <property type="entry name" value="Helical domain of apoptotic protease-activating factors"/>
    <property type="match status" value="1"/>
</dbReference>
<dbReference type="CDD" id="cd14798">
    <property type="entry name" value="RX-CC_like"/>
    <property type="match status" value="1"/>
</dbReference>
<dbReference type="InterPro" id="IPR042197">
    <property type="entry name" value="Apaf_helical"/>
</dbReference>
<keyword evidence="4" id="KW-0611">Plant defense</keyword>
<dbReference type="Pfam" id="PF23559">
    <property type="entry name" value="WHD_DRP"/>
    <property type="match status" value="1"/>
</dbReference>
<dbReference type="SUPFAM" id="SSF52058">
    <property type="entry name" value="L domain-like"/>
    <property type="match status" value="1"/>
</dbReference>
<dbReference type="GO" id="GO:0043531">
    <property type="term" value="F:ADP binding"/>
    <property type="evidence" value="ECO:0007669"/>
    <property type="project" value="InterPro"/>
</dbReference>
<feature type="domain" description="R13L1/DRL21-like LRR repeat region" evidence="10">
    <location>
        <begin position="661"/>
        <end position="782"/>
    </location>
</feature>
<dbReference type="Pfam" id="PF25019">
    <property type="entry name" value="LRR_R13L1-DRL21"/>
    <property type="match status" value="1"/>
</dbReference>
<evidence type="ECO:0000259" key="8">
    <source>
        <dbReference type="Pfam" id="PF23247"/>
    </source>
</evidence>
<accession>A0A0C3XH15</accession>
<dbReference type="Gene3D" id="1.20.5.4130">
    <property type="match status" value="1"/>
</dbReference>
<dbReference type="Gene3D" id="1.10.10.10">
    <property type="entry name" value="Winged helix-like DNA-binding domain superfamily/Winged helix DNA-binding domain"/>
    <property type="match status" value="1"/>
</dbReference>
<evidence type="ECO:0000256" key="5">
    <source>
        <dbReference type="ARBA" id="ARBA00022840"/>
    </source>
</evidence>
<feature type="domain" description="Disease resistance N-terminal" evidence="7">
    <location>
        <begin position="5"/>
        <end position="95"/>
    </location>
</feature>
<dbReference type="InterPro" id="IPR058922">
    <property type="entry name" value="WHD_DRP"/>
</dbReference>
<evidence type="ECO:0000256" key="2">
    <source>
        <dbReference type="ARBA" id="ARBA00022737"/>
    </source>
</evidence>
<dbReference type="GO" id="GO:0005524">
    <property type="term" value="F:ATP binding"/>
    <property type="evidence" value="ECO:0007669"/>
    <property type="project" value="UniProtKB-KW"/>
</dbReference>
<keyword evidence="3" id="KW-0547">Nucleotide-binding</keyword>
<keyword evidence="2" id="KW-0677">Repeat</keyword>
<evidence type="ECO:0000313" key="11">
    <source>
        <dbReference type="EMBL" id="AES96300.2"/>
    </source>
</evidence>
<evidence type="ECO:0000256" key="1">
    <source>
        <dbReference type="ARBA" id="ARBA00022614"/>
    </source>
</evidence>
<evidence type="ECO:0000256" key="4">
    <source>
        <dbReference type="ARBA" id="ARBA00022821"/>
    </source>
</evidence>
<feature type="domain" description="Disease resistance protein winged helix" evidence="9">
    <location>
        <begin position="415"/>
        <end position="486"/>
    </location>
</feature>
<evidence type="ECO:0000259" key="7">
    <source>
        <dbReference type="Pfam" id="PF18052"/>
    </source>
</evidence>
<dbReference type="InterPro" id="IPR032675">
    <property type="entry name" value="LRR_dom_sf"/>
</dbReference>
<dbReference type="HOGENOM" id="CLU_000837_8_8_1"/>
<dbReference type="EMBL" id="CM001221">
    <property type="protein sequence ID" value="AES96300.2"/>
    <property type="molecule type" value="Genomic_DNA"/>
</dbReference>
<feature type="domain" description="Disease resistance protein At4g27190-like leucine-rich repeats" evidence="8">
    <location>
        <begin position="834"/>
        <end position="974"/>
    </location>
</feature>
<dbReference type="PANTHER" id="PTHR36766">
    <property type="entry name" value="PLANT BROAD-SPECTRUM MILDEW RESISTANCE PROTEIN RPW8"/>
    <property type="match status" value="1"/>
</dbReference>
<dbReference type="InterPro" id="IPR041118">
    <property type="entry name" value="Rx_N"/>
</dbReference>
<accession>G7K455</accession>
<dbReference type="InterPro" id="IPR057135">
    <property type="entry name" value="At4g27190-like_LRR"/>
</dbReference>
<proteinExistence type="predicted"/>
<dbReference type="InterPro" id="IPR056789">
    <property type="entry name" value="LRR_R13L1-DRL21"/>
</dbReference>
<dbReference type="GO" id="GO:0051707">
    <property type="term" value="P:response to other organism"/>
    <property type="evidence" value="ECO:0007669"/>
    <property type="project" value="UniProtKB-ARBA"/>
</dbReference>
<dbReference type="InterPro" id="IPR038005">
    <property type="entry name" value="RX-like_CC"/>
</dbReference>
<dbReference type="Pfam" id="PF00931">
    <property type="entry name" value="NB-ARC"/>
    <property type="match status" value="1"/>
</dbReference>
<reference evidence="11 13" key="2">
    <citation type="journal article" date="2014" name="BMC Genomics">
        <title>An improved genome release (version Mt4.0) for the model legume Medicago truncatula.</title>
        <authorList>
            <person name="Tang H."/>
            <person name="Krishnakumar V."/>
            <person name="Bidwell S."/>
            <person name="Rosen B."/>
            <person name="Chan A."/>
            <person name="Zhou S."/>
            <person name="Gentzbittel L."/>
            <person name="Childs K.L."/>
            <person name="Yandell M."/>
            <person name="Gundlach H."/>
            <person name="Mayer K.F."/>
            <person name="Schwartz D.C."/>
            <person name="Town C.D."/>
        </authorList>
    </citation>
    <scope>GENOME REANNOTATION</scope>
    <source>
        <strain evidence="12 13">cv. Jemalong A17</strain>
    </source>
</reference>
<dbReference type="Pfam" id="PF18052">
    <property type="entry name" value="Rx_N"/>
    <property type="match status" value="1"/>
</dbReference>
<dbReference type="InterPro" id="IPR002182">
    <property type="entry name" value="NB-ARC"/>
</dbReference>
<dbReference type="SUPFAM" id="SSF52540">
    <property type="entry name" value="P-loop containing nucleoside triphosphate hydrolases"/>
    <property type="match status" value="1"/>
</dbReference>
<sequence length="1005" mass="115127">MAEAVLELLLDNFNSLVQKELGLFLGFENDFKSLSSLLTTIKATLEDAEEKQFTDPVHGKAIKDWLLKLKDAAYVLDDILEECATKALELEYKGSKGGLRHKLHSSCLCSLHPKQVAFRYKIAKKMKNIRERLDEIAAERIKFHLTEIVREKRSGVPNWRQTTSIISQPQVYGRDKDMDKIVDFLVGEASGLEDLCVYPIVGIGGLGKTTLAQLIFNHERVVKHFEPRIWVCVSEDFSLKRMTKTIIEATSKKSCGILDLETLQTRLQDLLQGKRFLLVLDDVWDVKQENWQKLRSVLACRGKGSSILVTTRLLKVAEIMRTIPPHDISKLSDEDCWELFKQNAFGTNEVEREELVVIGKEILRKCGGVPLAAKALGSLLRFKREEKEWRYIKESKIWNLQDEENVIQCFAFCALFPKDERISKQLLIQLWMANDFISSNEMLDEEDIANDVWNEIYWRSFFQDFERDVFGEIISFKMHDLVHDLAQSISEEVCFFTKIDDMPSTLERIRHLSFAENIPESAVSIFMRNIKSPRTCYTSSFDFAQSNISNFRSLHVLKVTLPKVSSSIGHLKSLRYLDLSHGQFETLPKSICKLWNLQILKLDYCFSLQKLPNNLIHLKALQHLSLKNCRELSSLPHQIGKLTSLKTLSMYVVGRKRGFLLAELGQLNLKGELYIKHLERVKSVEEAKEANMLSKHVNNLWLEWYEESQLQENVEQILEVLQPYTQQLQRLCVDGYTGSYFPEWMSSPSLIHLGKLRLKNCKSCLHLPQLGKLPSLEVLELFDLPKLTRLSREDGENMFQQLFNLEIRRCPNLLGLPCLPSLKVMIIEGKCNHDLLSSIHKLSSLESLEFEGIKELKCFPDGILRNLTSLKKLMIICCSEIEVLGETLQHVTALQWLTLGNLPNLTTLPDSLGNLCSLQSLILGNLPNLISLSDSLGNLSSLQGLEIYKCPKLICLPASIQSLTALKSLDICDCHELEKRCKRETGEDWPKISHIQYLRGSCFTY</sequence>
<dbReference type="AlphaFoldDB" id="G7K455"/>
<evidence type="ECO:0000313" key="12">
    <source>
        <dbReference type="EnsemblPlants" id="AES96300"/>
    </source>
</evidence>
<organism evidence="11 13">
    <name type="scientific">Medicago truncatula</name>
    <name type="common">Barrel medic</name>
    <name type="synonym">Medicago tribuloides</name>
    <dbReference type="NCBI Taxonomy" id="3880"/>
    <lineage>
        <taxon>Eukaryota</taxon>
        <taxon>Viridiplantae</taxon>
        <taxon>Streptophyta</taxon>
        <taxon>Embryophyta</taxon>
        <taxon>Tracheophyta</taxon>
        <taxon>Spermatophyta</taxon>
        <taxon>Magnoliopsida</taxon>
        <taxon>eudicotyledons</taxon>
        <taxon>Gunneridae</taxon>
        <taxon>Pentapetalae</taxon>
        <taxon>rosids</taxon>
        <taxon>fabids</taxon>
        <taxon>Fabales</taxon>
        <taxon>Fabaceae</taxon>
        <taxon>Papilionoideae</taxon>
        <taxon>50 kb inversion clade</taxon>
        <taxon>NPAAA clade</taxon>
        <taxon>Hologalegina</taxon>
        <taxon>IRL clade</taxon>
        <taxon>Trifolieae</taxon>
        <taxon>Medicago</taxon>
    </lineage>
</organism>
<evidence type="ECO:0000313" key="13">
    <source>
        <dbReference type="Proteomes" id="UP000002051"/>
    </source>
</evidence>
<dbReference type="GO" id="GO:0006952">
    <property type="term" value="P:defense response"/>
    <property type="evidence" value="ECO:0007669"/>
    <property type="project" value="UniProtKB-KW"/>
</dbReference>
<dbReference type="FunFam" id="1.10.10.10:FF:000322">
    <property type="entry name" value="Probable disease resistance protein At1g63360"/>
    <property type="match status" value="1"/>
</dbReference>
<dbReference type="PRINTS" id="PR00364">
    <property type="entry name" value="DISEASERSIST"/>
</dbReference>
<evidence type="ECO:0000256" key="3">
    <source>
        <dbReference type="ARBA" id="ARBA00022741"/>
    </source>
</evidence>
<protein>
    <submittedName>
        <fullName evidence="11">NB-ARC domain disease resistance protein</fullName>
    </submittedName>
</protein>
<keyword evidence="1" id="KW-0433">Leucine-rich repeat</keyword>
<dbReference type="InterPro" id="IPR027417">
    <property type="entry name" value="P-loop_NTPase"/>
</dbReference>
<keyword evidence="13" id="KW-1185">Reference proteome</keyword>
<name>G7K455_MEDTR</name>
<dbReference type="Gene3D" id="3.80.10.10">
    <property type="entry name" value="Ribonuclease Inhibitor"/>
    <property type="match status" value="2"/>
</dbReference>
<dbReference type="PaxDb" id="3880-AES96300"/>
<dbReference type="PANTHER" id="PTHR36766:SF42">
    <property type="entry name" value="NB-ARC DOMAIN DISEASE RESISTANCE PROTEIN"/>
    <property type="match status" value="1"/>
</dbReference>
<dbReference type="Gene3D" id="3.40.50.300">
    <property type="entry name" value="P-loop containing nucleotide triphosphate hydrolases"/>
    <property type="match status" value="1"/>
</dbReference>